<feature type="transmembrane region" description="Helical" evidence="1">
    <location>
        <begin position="138"/>
        <end position="158"/>
    </location>
</feature>
<feature type="transmembrane region" description="Helical" evidence="1">
    <location>
        <begin position="92"/>
        <end position="112"/>
    </location>
</feature>
<feature type="transmembrane region" description="Helical" evidence="1">
    <location>
        <begin position="52"/>
        <end position="72"/>
    </location>
</feature>
<dbReference type="STRING" id="1302690.BUE76_06460"/>
<evidence type="ECO:0000256" key="1">
    <source>
        <dbReference type="SAM" id="Phobius"/>
    </source>
</evidence>
<dbReference type="Pfam" id="PF13430">
    <property type="entry name" value="DUF4112"/>
    <property type="match status" value="1"/>
</dbReference>
<dbReference type="AlphaFoldDB" id="A0A1M4WYE6"/>
<name>A0A1M4WYE6_9BACT</name>
<dbReference type="RefSeq" id="WP_216820635.1">
    <property type="nucleotide sequence ID" value="NZ_FQUO01000003.1"/>
</dbReference>
<dbReference type="EMBL" id="FQUO01000003">
    <property type="protein sequence ID" value="SHE86274.1"/>
    <property type="molecule type" value="Genomic_DNA"/>
</dbReference>
<dbReference type="Proteomes" id="UP000184368">
    <property type="component" value="Unassembled WGS sequence"/>
</dbReference>
<reference evidence="2 3" key="1">
    <citation type="submission" date="2016-11" db="EMBL/GenBank/DDBJ databases">
        <authorList>
            <person name="Jaros S."/>
            <person name="Januszkiewicz K."/>
            <person name="Wedrychowicz H."/>
        </authorList>
    </citation>
    <scope>NUCLEOTIDE SEQUENCE [LARGE SCALE GENOMIC DNA]</scope>
    <source>
        <strain evidence="2 3">DSM 26897</strain>
    </source>
</reference>
<keyword evidence="3" id="KW-1185">Reference proteome</keyword>
<accession>A0A1M4WYE6</accession>
<dbReference type="PANTHER" id="PTHR35519">
    <property type="entry name" value="MEMBRANE PROTEINS"/>
    <property type="match status" value="1"/>
</dbReference>
<sequence length="165" mass="18018">MENSLAYRGGRPAYNYTSTKHPGLGKVRRLAKLMDAQFSIPGTQFRFGLDGILGLIPGVGDLGTFAVSGYMLMIMAQNGASGFVLARMTLNILLDTLIGSIPLIGDLFDFAFKANTRNLRLMEEHYAEGRHRGGAWKVILPVLIVLALVIGLLIYGVYRLLAAIF</sequence>
<gene>
    <name evidence="2" type="ORF">SAMN05444008_103188</name>
</gene>
<keyword evidence="1" id="KW-0472">Membrane</keyword>
<evidence type="ECO:0000313" key="3">
    <source>
        <dbReference type="Proteomes" id="UP000184368"/>
    </source>
</evidence>
<protein>
    <recommendedName>
        <fullName evidence="4">DUF4112 domain-containing protein</fullName>
    </recommendedName>
</protein>
<organism evidence="2 3">
    <name type="scientific">Cnuella takakiae</name>
    <dbReference type="NCBI Taxonomy" id="1302690"/>
    <lineage>
        <taxon>Bacteria</taxon>
        <taxon>Pseudomonadati</taxon>
        <taxon>Bacteroidota</taxon>
        <taxon>Chitinophagia</taxon>
        <taxon>Chitinophagales</taxon>
        <taxon>Chitinophagaceae</taxon>
        <taxon>Cnuella</taxon>
    </lineage>
</organism>
<keyword evidence="1" id="KW-1133">Transmembrane helix</keyword>
<evidence type="ECO:0000313" key="2">
    <source>
        <dbReference type="EMBL" id="SHE86274.1"/>
    </source>
</evidence>
<keyword evidence="1" id="KW-0812">Transmembrane</keyword>
<dbReference type="InterPro" id="IPR025187">
    <property type="entry name" value="DUF4112"/>
</dbReference>
<dbReference type="PANTHER" id="PTHR35519:SF2">
    <property type="entry name" value="PH DOMAIN PROTEIN"/>
    <property type="match status" value="1"/>
</dbReference>
<proteinExistence type="predicted"/>
<evidence type="ECO:0008006" key="4">
    <source>
        <dbReference type="Google" id="ProtNLM"/>
    </source>
</evidence>